<evidence type="ECO:0000313" key="3">
    <source>
        <dbReference type="Proteomes" id="UP001290101"/>
    </source>
</evidence>
<name>A0ABU5JFR7_9ACTN</name>
<evidence type="ECO:0000313" key="2">
    <source>
        <dbReference type="EMBL" id="MDZ5491391.1"/>
    </source>
</evidence>
<sequence>MLAGVVLGVAGAIGENGPLPGPHRGRESSGDGPAAGERGEPGPDA</sequence>
<comment type="caution">
    <text evidence="2">The sequence shown here is derived from an EMBL/GenBank/DDBJ whole genome shotgun (WGS) entry which is preliminary data.</text>
</comment>
<evidence type="ECO:0008006" key="4">
    <source>
        <dbReference type="Google" id="ProtNLM"/>
    </source>
</evidence>
<organism evidence="2 3">
    <name type="scientific">Micromonospora sicca</name>
    <dbReference type="NCBI Taxonomy" id="2202420"/>
    <lineage>
        <taxon>Bacteria</taxon>
        <taxon>Bacillati</taxon>
        <taxon>Actinomycetota</taxon>
        <taxon>Actinomycetes</taxon>
        <taxon>Micromonosporales</taxon>
        <taxon>Micromonosporaceae</taxon>
        <taxon>Micromonospora</taxon>
    </lineage>
</organism>
<protein>
    <recommendedName>
        <fullName evidence="4">Collagen-like protein</fullName>
    </recommendedName>
</protein>
<dbReference type="RefSeq" id="WP_322441366.1">
    <property type="nucleotide sequence ID" value="NZ_JAXOTQ010000022.1"/>
</dbReference>
<reference evidence="2 3" key="1">
    <citation type="submission" date="2023-12" db="EMBL/GenBank/DDBJ databases">
        <title>Micromonospora sp. nov., isolated from Atacama Desert.</title>
        <authorList>
            <person name="Carro L."/>
            <person name="Golinska P."/>
            <person name="Klenk H.-P."/>
            <person name="Goodfellow M."/>
        </authorList>
    </citation>
    <scope>NUCLEOTIDE SEQUENCE [LARGE SCALE GENOMIC DNA]</scope>
    <source>
        <strain evidence="2 3">4G53</strain>
    </source>
</reference>
<keyword evidence="3" id="KW-1185">Reference proteome</keyword>
<gene>
    <name evidence="2" type="ORF">U2F25_18340</name>
</gene>
<proteinExistence type="predicted"/>
<feature type="region of interest" description="Disordered" evidence="1">
    <location>
        <begin position="12"/>
        <end position="45"/>
    </location>
</feature>
<evidence type="ECO:0000256" key="1">
    <source>
        <dbReference type="SAM" id="MobiDB-lite"/>
    </source>
</evidence>
<accession>A0ABU5JFR7</accession>
<dbReference type="Proteomes" id="UP001290101">
    <property type="component" value="Unassembled WGS sequence"/>
</dbReference>
<dbReference type="EMBL" id="JAXOTQ010000022">
    <property type="protein sequence ID" value="MDZ5491391.1"/>
    <property type="molecule type" value="Genomic_DNA"/>
</dbReference>